<feature type="compositionally biased region" description="Polar residues" evidence="1">
    <location>
        <begin position="440"/>
        <end position="464"/>
    </location>
</feature>
<protein>
    <submittedName>
        <fullName evidence="2">ERYTHROCYTE MEMBRANE PROTEIN PFEMP3, related</fullName>
    </submittedName>
</protein>
<reference evidence="2" key="2">
    <citation type="submission" date="2013-10" db="EMBL/GenBank/DDBJ databases">
        <authorList>
            <person name="Aslett M."/>
        </authorList>
    </citation>
    <scope>NUCLEOTIDE SEQUENCE [LARGE SCALE GENOMIC DNA]</scope>
    <source>
        <strain evidence="2">Houghton</strain>
    </source>
</reference>
<dbReference type="EMBL" id="HG693550">
    <property type="protein sequence ID" value="CDI85224.1"/>
    <property type="molecule type" value="Genomic_DNA"/>
</dbReference>
<feature type="region of interest" description="Disordered" evidence="1">
    <location>
        <begin position="328"/>
        <end position="370"/>
    </location>
</feature>
<accession>U6H3C5</accession>
<gene>
    <name evidence="2" type="ORF">EPH_0053460</name>
</gene>
<evidence type="ECO:0000313" key="2">
    <source>
        <dbReference type="EMBL" id="CDI85224.1"/>
    </source>
</evidence>
<dbReference type="Proteomes" id="UP000018201">
    <property type="component" value="Unassembled WGS sequence"/>
</dbReference>
<keyword evidence="3" id="KW-1185">Reference proteome</keyword>
<name>U6H3C5_9EIME</name>
<organism evidence="2 3">
    <name type="scientific">Eimeria praecox</name>
    <dbReference type="NCBI Taxonomy" id="51316"/>
    <lineage>
        <taxon>Eukaryota</taxon>
        <taxon>Sar</taxon>
        <taxon>Alveolata</taxon>
        <taxon>Apicomplexa</taxon>
        <taxon>Conoidasida</taxon>
        <taxon>Coccidia</taxon>
        <taxon>Eucoccidiorida</taxon>
        <taxon>Eimeriorina</taxon>
        <taxon>Eimeriidae</taxon>
        <taxon>Eimeria</taxon>
    </lineage>
</organism>
<sequence>MEGDWREVQKRLLIEESDAWFDRHGMRLQLLRLPLSLPPNCSNWADVAAQLQQYPLHLKLLNHQRLLARRIKANWSFSASVRNCPSDPRNRHLPFRLQPLPRAVAAELPQLSRELLCEDFDGLLLTVHSKQVRPKPSSGKNAIPNTVGLTKVFGGCLIESLASNERQLRALWVNHRLSARSTRLLLQVLLPRAVVEAFALEAFTYVPSPLQQQQQQQQQTRVQSFKSVFIDRRDLDLWPRQCWMLLPAIKNFGWPLHYDIKGKAAAVHLDAGVSESLTCSCQLSRTCLRPSEQATVDRFLMVTEPLLHLLLPPRAERRNLKIDGHPLFCRQAQSPSGPSAPTTKKRQGRKRKRNHQESPEGDSMAGERRGWREFISSDRDEELAREAACLLAGSAYSPPPSLFSKEDEWCGLTPEDVLHLVSDCEQEDSADESRGAQSPVGLQSKPSASCRQAKQTGARQQPQKPSGAGSPAAKTAQHTPPQSNRPAGRSRSTAGPSDASPRRAGMLREGCLQGHASPLQSQKISADCGGRGSQGPRKPCSQESLLKDAERGSVAGVDGLNCAGEAGSGMRRSSRVSKKIDNLVRSLLIMKLRPFQIPGLLGFLAVVAAALLPPSLSTNPATLLAVHQVLPSEVILPEDVKVARTSDGLFFEDAETTGRVPDGTAVLKVGEEDGADRLRLYVVDYMKADFLESVLAESGLPVYCDYRAYRRCFTRPSETTFEYLSHKAVLTAGGGTELIYLLYSSGRSVLKRHANVKLPTSSYVHGQFKGEVDTSALKCTPFGIVEFPGQFDPSSFSIIDKSEGELQFCEVAPPLVAGKQVVAITGTKRAPMIYCEKGSNRLLRFEPYMQTNDVNFPHSQLPGDMMVLYFPFCDLLLLVELKLTGQPAACDMLSDSDDQVFSVKRFDPVLGKMRGEELFSYTSIGGKKAFVPVRVQTYSESELGFPCPSRNFHLVYQLNYILNTEIKHETPLECHKLTLSPFGSGEREALLMKIHGSSLWMEIPVGTVLALPEDKSKDMFRLFSYQPTFSTASDFQVTELRAMADDTDLGPAVISTSQPSDGGSTAMLYQKSDAKMVSIGYLQGDNFVGGSNFTFFTPDALNEGRIVEYRVTQMQQGSSLLLGSVPEALVLQRKSPAQAQFPQEVSVRKPDGQANDEALSEINNKIWSGQFSVILRLPINMLDSPTSGGLIQQVHIALSLMVEDTTALHRALANRITFYGTAVHTLLKILDSGHCSSCAGGKAGCNFCRAVAFRDFVYVQIQGLSINNETMPDSLSWAEFRGQDFLAFAETSMGLALLGVEMDFHTEMLTRGSPNRRHLPQLTAYATTCLNAHISGIMLRERNNSSQCPGLDNYVKNIVQTVPVEELTSLMNDAVFRDAVIEGCNVLVGSIEDELETADLGDKPFVLSAAPYLSQLLTNQRDAEIVREVREYAQRLLQQQPQKYSTIVLTLGWPQNKLPGTVLEARSFVDAATSAVLVPGAILNLFDQHWNAVSSDVSRTILERHVAEGVLPFTQRISYNSPDIYGKVCKKLGWTSTRLPTNAEEAEAFVLALREVRARQGPLQKWIEDIGEPVSDTATWGQIKAVIDKVHGPHSKVPLFLPSSSKCKCVRSAVLGRCYIDVVKSTDDLVFRLALLLPAVIAEHVKANSKTLTTEAAALCTSVGIFATTWQQQQVEAGFEHPNGRLAHSVLMERLKNRGNYTLPSIDENGVEDERTYNRRKRALNRHFSINAGAQVASKPAGIKGAGRGARSLYGGIANTVGVSAVRADYFVQHILKLGASLPRRPRPPHPLAGLFAALRISQRLKDCFGASREITLRSWYLMHMEGDNILARINKHRLGEKLASATYGFATDPAADIFDEVFKTLMATVTTQWEDSKAFKSLIGYSPGGGAIRLAEVAPEDFETPADNQERTMLEYSPSLLNQAALFSTG</sequence>
<reference evidence="2" key="1">
    <citation type="submission" date="2013-10" db="EMBL/GenBank/DDBJ databases">
        <title>Genomic analysis of the causative agents of coccidiosis in chickens.</title>
        <authorList>
            <person name="Reid A.J."/>
            <person name="Blake D."/>
            <person name="Billington K."/>
            <person name="Browne H."/>
            <person name="Dunn M."/>
            <person name="Hung S."/>
            <person name="Kawahara F."/>
            <person name="Miranda-Saavedra D."/>
            <person name="Mourier T."/>
            <person name="Nagra H."/>
            <person name="Otto T.D."/>
            <person name="Rawlings N."/>
            <person name="Sanchez A."/>
            <person name="Sanders M."/>
            <person name="Subramaniam C."/>
            <person name="Tay Y."/>
            <person name="Dear P."/>
            <person name="Doerig C."/>
            <person name="Gruber A."/>
            <person name="Parkinson J."/>
            <person name="Shirley M."/>
            <person name="Wan K.L."/>
            <person name="Berriman M."/>
            <person name="Tomley F."/>
            <person name="Pain A."/>
        </authorList>
    </citation>
    <scope>NUCLEOTIDE SEQUENCE [LARGE SCALE GENOMIC DNA]</scope>
    <source>
        <strain evidence="2">Houghton</strain>
    </source>
</reference>
<feature type="region of interest" description="Disordered" evidence="1">
    <location>
        <begin position="424"/>
        <end position="541"/>
    </location>
</feature>
<feature type="compositionally biased region" description="Polar residues" evidence="1">
    <location>
        <begin position="476"/>
        <end position="495"/>
    </location>
</feature>
<evidence type="ECO:0000313" key="3">
    <source>
        <dbReference type="Proteomes" id="UP000018201"/>
    </source>
</evidence>
<dbReference type="OrthoDB" id="346112at2759"/>
<proteinExistence type="predicted"/>
<evidence type="ECO:0000256" key="1">
    <source>
        <dbReference type="SAM" id="MobiDB-lite"/>
    </source>
</evidence>
<feature type="compositionally biased region" description="Basic residues" evidence="1">
    <location>
        <begin position="343"/>
        <end position="354"/>
    </location>
</feature>
<feature type="compositionally biased region" description="Polar residues" evidence="1">
    <location>
        <begin position="331"/>
        <end position="342"/>
    </location>
</feature>
<dbReference type="VEuPathDB" id="ToxoDB:EPH_0053460"/>